<dbReference type="AlphaFoldDB" id="A0A2S6HIP4"/>
<sequence>MNTQKQYRRQLVNLLCGISDPKLMGAALEAILTSKELEDIEHRLQIFQMLTENIPQRQIAAKLKVGIATVTRGARAYRNGKFFELERNALQHIRSNPDINKSNMDSQHIPKIQLPGKSNYIKLSEDDCFFELFRKIEKKYQHCFLFESLGEESGVSRNHIIGFDPAQIVYAEDKHTLCITDTRTEKTEKYQCENSYYALREIVPQDIISRRYAGGLVGYLGYDTINFFEPTLNLQTSESFEPFKFGVYLDGLVYDQMTGEIFYYYYNKNRIEEIKALLHQEEEDFGETECTCLGDSMSREEHEQAVLKVKEYIRSGLIFQCEVGFKTRYKIIGDTTHIYSKLREVNPSPHMFYLKFDRQKIIGASPELLFRLRDGEMETFPLAGTARRGADAIEDMQLARELLNDPKEIAEHNMLVDLHRNDLGRVARYGTVKVRSLMDIKRFSHVQHISSEIVGILNEKEDMFSALASNFPAGTLSGAPKIEAIKIINELESDPRGPYGGAVGQFGFNGDCTFAIPIRSVFIDGEDGYVQTCGGNVYDSNPADEYQEIERKLSAMRSVLASFEKEQ</sequence>
<dbReference type="Proteomes" id="UP000240010">
    <property type="component" value="Unassembled WGS sequence"/>
</dbReference>
<dbReference type="Gene3D" id="3.60.120.10">
    <property type="entry name" value="Anthranilate synthase"/>
    <property type="match status" value="1"/>
</dbReference>
<dbReference type="Gene3D" id="1.10.1270.10">
    <property type="entry name" value="TrpR-like"/>
    <property type="match status" value="1"/>
</dbReference>
<evidence type="ECO:0000259" key="2">
    <source>
        <dbReference type="Pfam" id="PF04715"/>
    </source>
</evidence>
<protein>
    <submittedName>
        <fullName evidence="3">Anthranilate synthase component I</fullName>
    </submittedName>
</protein>
<organism evidence="3 4">
    <name type="scientific">Methylobacter tundripaludum</name>
    <dbReference type="NCBI Taxonomy" id="173365"/>
    <lineage>
        <taxon>Bacteria</taxon>
        <taxon>Pseudomonadati</taxon>
        <taxon>Pseudomonadota</taxon>
        <taxon>Gammaproteobacteria</taxon>
        <taxon>Methylococcales</taxon>
        <taxon>Methylococcaceae</taxon>
        <taxon>Methylobacter</taxon>
    </lineage>
</organism>
<dbReference type="PRINTS" id="PR00095">
    <property type="entry name" value="ANTSNTHASEI"/>
</dbReference>
<dbReference type="InterPro" id="IPR019999">
    <property type="entry name" value="Anth_synth_I-like"/>
</dbReference>
<dbReference type="EMBL" id="PTIZ01000002">
    <property type="protein sequence ID" value="PPK77316.1"/>
    <property type="molecule type" value="Genomic_DNA"/>
</dbReference>
<dbReference type="InterPro" id="IPR006805">
    <property type="entry name" value="Anth_synth_I_N"/>
</dbReference>
<accession>A0A2S6HIP4</accession>
<feature type="domain" description="Chorismate-utilising enzyme C-terminal" evidence="1">
    <location>
        <begin position="299"/>
        <end position="552"/>
    </location>
</feature>
<dbReference type="InterPro" id="IPR010921">
    <property type="entry name" value="Trp_repressor/repl_initiator"/>
</dbReference>
<dbReference type="Pfam" id="PF00425">
    <property type="entry name" value="Chorismate_bind"/>
    <property type="match status" value="1"/>
</dbReference>
<dbReference type="Pfam" id="PF01371">
    <property type="entry name" value="Trp_repressor"/>
    <property type="match status" value="1"/>
</dbReference>
<evidence type="ECO:0000259" key="1">
    <source>
        <dbReference type="Pfam" id="PF00425"/>
    </source>
</evidence>
<dbReference type="GO" id="GO:0043565">
    <property type="term" value="F:sequence-specific DNA binding"/>
    <property type="evidence" value="ECO:0007669"/>
    <property type="project" value="InterPro"/>
</dbReference>
<dbReference type="Pfam" id="PF04715">
    <property type="entry name" value="Anth_synt_I_N"/>
    <property type="match status" value="1"/>
</dbReference>
<dbReference type="RefSeq" id="WP_104428001.1">
    <property type="nucleotide sequence ID" value="NZ_PTIZ01000002.1"/>
</dbReference>
<dbReference type="PANTHER" id="PTHR11236">
    <property type="entry name" value="AMINOBENZOATE/ANTHRANILATE SYNTHASE"/>
    <property type="match status" value="1"/>
</dbReference>
<dbReference type="SUPFAM" id="SSF48295">
    <property type="entry name" value="TrpR-like"/>
    <property type="match status" value="1"/>
</dbReference>
<proteinExistence type="predicted"/>
<evidence type="ECO:0000313" key="3">
    <source>
        <dbReference type="EMBL" id="PPK77316.1"/>
    </source>
</evidence>
<feature type="domain" description="Anthranilate synthase component I N-terminal" evidence="2">
    <location>
        <begin position="127"/>
        <end position="261"/>
    </location>
</feature>
<dbReference type="InterPro" id="IPR015890">
    <property type="entry name" value="Chorismate_C"/>
</dbReference>
<dbReference type="GO" id="GO:0003700">
    <property type="term" value="F:DNA-binding transcription factor activity"/>
    <property type="evidence" value="ECO:0007669"/>
    <property type="project" value="InterPro"/>
</dbReference>
<dbReference type="GO" id="GO:0000162">
    <property type="term" value="P:L-tryptophan biosynthetic process"/>
    <property type="evidence" value="ECO:0007669"/>
    <property type="project" value="TreeGrafter"/>
</dbReference>
<comment type="caution">
    <text evidence="3">The sequence shown here is derived from an EMBL/GenBank/DDBJ whole genome shotgun (WGS) entry which is preliminary data.</text>
</comment>
<evidence type="ECO:0000313" key="4">
    <source>
        <dbReference type="Proteomes" id="UP000240010"/>
    </source>
</evidence>
<dbReference type="InterPro" id="IPR000831">
    <property type="entry name" value="Trp_repress"/>
</dbReference>
<gene>
    <name evidence="3" type="ORF">B0F87_102428</name>
</gene>
<reference evidence="3 4" key="1">
    <citation type="submission" date="2018-02" db="EMBL/GenBank/DDBJ databases">
        <title>Subsurface microbial communities from deep shales in Ohio and West Virginia, USA.</title>
        <authorList>
            <person name="Wrighton K."/>
        </authorList>
    </citation>
    <scope>NUCLEOTIDE SEQUENCE [LARGE SCALE GENOMIC DNA]</scope>
    <source>
        <strain evidence="3 4">OWC-DMM</strain>
    </source>
</reference>
<name>A0A2S6HIP4_9GAMM</name>
<dbReference type="InterPro" id="IPR005801">
    <property type="entry name" value="ADC_synthase"/>
</dbReference>
<dbReference type="InterPro" id="IPR038116">
    <property type="entry name" value="TrpR-like_sf"/>
</dbReference>
<dbReference type="SUPFAM" id="SSF56322">
    <property type="entry name" value="ADC synthase"/>
    <property type="match status" value="1"/>
</dbReference>
<dbReference type="PANTHER" id="PTHR11236:SF9">
    <property type="entry name" value="ANTHRANILATE SYNTHASE COMPONENT 1"/>
    <property type="match status" value="1"/>
</dbReference>